<sequence>MSEDGPVQHTDVGAYALGLLEEDDRRAFEVHLADCPACSAEMADLSGLRDLLVGARPAAGMTGSGTTAPGTAAGCGSAGAVDGEGGGEGGGEGTADLASLLRRRRVAARRRRRGTVILGAAAGLALLAGGATLGAALSGHGDGRVMAHGHANMPADLLGWGETHRAVNPRTGASGIVAMEPKAWGTHVALDLGGIRGPLTCRLVAVTRSGQRHVVTEWAVPPRGYGVADSPDHLQVHGGTAVQRRDLERFDVEVEGGGVLLSVPV</sequence>
<proteinExistence type="predicted"/>
<keyword evidence="3" id="KW-1133">Transmembrane helix</keyword>
<dbReference type="InterPro" id="IPR041916">
    <property type="entry name" value="Anti_sigma_zinc_sf"/>
</dbReference>
<keyword evidence="3" id="KW-0812">Transmembrane</keyword>
<keyword evidence="1" id="KW-0805">Transcription regulation</keyword>
<dbReference type="Gene3D" id="1.10.10.1320">
    <property type="entry name" value="Anti-sigma factor, zinc-finger domain"/>
    <property type="match status" value="1"/>
</dbReference>
<gene>
    <name evidence="5" type="primary">rsuA</name>
    <name evidence="5" type="ORF">GCM10010151_46720</name>
</gene>
<accession>A0ABN0X075</accession>
<reference evidence="5 6" key="1">
    <citation type="journal article" date="2019" name="Int. J. Syst. Evol. Microbiol.">
        <title>The Global Catalogue of Microorganisms (GCM) 10K type strain sequencing project: providing services to taxonomists for standard genome sequencing and annotation.</title>
        <authorList>
            <consortium name="The Broad Institute Genomics Platform"/>
            <consortium name="The Broad Institute Genome Sequencing Center for Infectious Disease"/>
            <person name="Wu L."/>
            <person name="Ma J."/>
        </authorList>
    </citation>
    <scope>NUCLEOTIDE SEQUENCE [LARGE SCALE GENOMIC DNA]</scope>
    <source>
        <strain evidence="5 6">JCM 3146</strain>
    </source>
</reference>
<name>A0ABN0X075_9ACTN</name>
<dbReference type="InterPro" id="IPR027383">
    <property type="entry name" value="Znf_put"/>
</dbReference>
<evidence type="ECO:0000256" key="3">
    <source>
        <dbReference type="SAM" id="Phobius"/>
    </source>
</evidence>
<dbReference type="RefSeq" id="WP_252806437.1">
    <property type="nucleotide sequence ID" value="NZ_BAAABM010000045.1"/>
</dbReference>
<evidence type="ECO:0000256" key="1">
    <source>
        <dbReference type="ARBA" id="ARBA00023015"/>
    </source>
</evidence>
<keyword evidence="2" id="KW-0804">Transcription</keyword>
<dbReference type="Proteomes" id="UP001501822">
    <property type="component" value="Unassembled WGS sequence"/>
</dbReference>
<evidence type="ECO:0000313" key="5">
    <source>
        <dbReference type="EMBL" id="GAA0351746.1"/>
    </source>
</evidence>
<keyword evidence="3" id="KW-0472">Membrane</keyword>
<evidence type="ECO:0000259" key="4">
    <source>
        <dbReference type="Pfam" id="PF13490"/>
    </source>
</evidence>
<protein>
    <submittedName>
        <fullName evidence="5">Anti-sigma U factor RsuA</fullName>
    </submittedName>
</protein>
<evidence type="ECO:0000313" key="6">
    <source>
        <dbReference type="Proteomes" id="UP001501822"/>
    </source>
</evidence>
<comment type="caution">
    <text evidence="5">The sequence shown here is derived from an EMBL/GenBank/DDBJ whole genome shotgun (WGS) entry which is preliminary data.</text>
</comment>
<organism evidence="5 6">
    <name type="scientific">Actinoallomurus spadix</name>
    <dbReference type="NCBI Taxonomy" id="79912"/>
    <lineage>
        <taxon>Bacteria</taxon>
        <taxon>Bacillati</taxon>
        <taxon>Actinomycetota</taxon>
        <taxon>Actinomycetes</taxon>
        <taxon>Streptosporangiales</taxon>
        <taxon>Thermomonosporaceae</taxon>
        <taxon>Actinoallomurus</taxon>
    </lineage>
</organism>
<feature type="transmembrane region" description="Helical" evidence="3">
    <location>
        <begin position="114"/>
        <end position="137"/>
    </location>
</feature>
<feature type="domain" description="Putative zinc-finger" evidence="4">
    <location>
        <begin position="12"/>
        <end position="38"/>
    </location>
</feature>
<dbReference type="EMBL" id="BAAABM010000045">
    <property type="protein sequence ID" value="GAA0351746.1"/>
    <property type="molecule type" value="Genomic_DNA"/>
</dbReference>
<dbReference type="Pfam" id="PF13490">
    <property type="entry name" value="zf-HC2"/>
    <property type="match status" value="1"/>
</dbReference>
<evidence type="ECO:0000256" key="2">
    <source>
        <dbReference type="ARBA" id="ARBA00023163"/>
    </source>
</evidence>
<keyword evidence="6" id="KW-1185">Reference proteome</keyword>